<dbReference type="EMBL" id="LAZP02000380">
    <property type="protein sequence ID" value="PFH57655.1"/>
    <property type="molecule type" value="Genomic_DNA"/>
</dbReference>
<dbReference type="Proteomes" id="UP000037136">
    <property type="component" value="Unassembled WGS sequence"/>
</dbReference>
<gene>
    <name evidence="2" type="ORF">XA68_14744</name>
</gene>
<sequence length="71" mass="7365">MHRYKQFGCIASCADEVIANRISSQALDAETILPCCGAEGSGAPKLGPPSPSPGPDRLPDSADISFGYQQA</sequence>
<accession>A0A2A9P822</accession>
<evidence type="ECO:0000313" key="2">
    <source>
        <dbReference type="EMBL" id="PFH57655.1"/>
    </source>
</evidence>
<feature type="region of interest" description="Disordered" evidence="1">
    <location>
        <begin position="40"/>
        <end position="71"/>
    </location>
</feature>
<comment type="caution">
    <text evidence="2">The sequence shown here is derived from an EMBL/GenBank/DDBJ whole genome shotgun (WGS) entry which is preliminary data.</text>
</comment>
<evidence type="ECO:0000256" key="1">
    <source>
        <dbReference type="SAM" id="MobiDB-lite"/>
    </source>
</evidence>
<reference evidence="2 3" key="2">
    <citation type="journal article" date="2017" name="Sci. Rep.">
        <title>Ant-infecting Ophiocordyceps genomes reveal a high diversity of potential behavioral manipulation genes and a possible major role for enterotoxins.</title>
        <authorList>
            <person name="de Bekker C."/>
            <person name="Ohm R.A."/>
            <person name="Evans H.C."/>
            <person name="Brachmann A."/>
            <person name="Hughes D.P."/>
        </authorList>
    </citation>
    <scope>NUCLEOTIDE SEQUENCE [LARGE SCALE GENOMIC DNA]</scope>
    <source>
        <strain evidence="2 3">SC16a</strain>
    </source>
</reference>
<reference evidence="2 3" key="1">
    <citation type="journal article" date="2015" name="BMC Genomics">
        <title>Gene expression during zombie ant biting behavior reflects the complexity underlying fungal parasitic behavioral manipulation.</title>
        <authorList>
            <person name="de Bekker C."/>
            <person name="Ohm R.A."/>
            <person name="Loreto R.G."/>
            <person name="Sebastian A."/>
            <person name="Albert I."/>
            <person name="Merrow M."/>
            <person name="Brachmann A."/>
            <person name="Hughes D.P."/>
        </authorList>
    </citation>
    <scope>NUCLEOTIDE SEQUENCE [LARGE SCALE GENOMIC DNA]</scope>
    <source>
        <strain evidence="2 3">SC16a</strain>
    </source>
</reference>
<organism evidence="2 3">
    <name type="scientific">Ophiocordyceps unilateralis</name>
    <name type="common">Zombie-ant fungus</name>
    <name type="synonym">Torrubia unilateralis</name>
    <dbReference type="NCBI Taxonomy" id="268505"/>
    <lineage>
        <taxon>Eukaryota</taxon>
        <taxon>Fungi</taxon>
        <taxon>Dikarya</taxon>
        <taxon>Ascomycota</taxon>
        <taxon>Pezizomycotina</taxon>
        <taxon>Sordariomycetes</taxon>
        <taxon>Hypocreomycetidae</taxon>
        <taxon>Hypocreales</taxon>
        <taxon>Ophiocordycipitaceae</taxon>
        <taxon>Ophiocordyceps</taxon>
    </lineage>
</organism>
<evidence type="ECO:0000313" key="3">
    <source>
        <dbReference type="Proteomes" id="UP000037136"/>
    </source>
</evidence>
<protein>
    <submittedName>
        <fullName evidence="2">Uncharacterized protein</fullName>
    </submittedName>
</protein>
<proteinExistence type="predicted"/>
<feature type="compositionally biased region" description="Pro residues" evidence="1">
    <location>
        <begin position="46"/>
        <end position="56"/>
    </location>
</feature>
<dbReference type="AlphaFoldDB" id="A0A2A9P822"/>
<keyword evidence="3" id="KW-1185">Reference proteome</keyword>
<name>A0A2A9P822_OPHUN</name>